<comment type="caution">
    <text evidence="1">The sequence shown here is derived from an EMBL/GenBank/DDBJ whole genome shotgun (WGS) entry which is preliminary data.</text>
</comment>
<proteinExistence type="predicted"/>
<organism evidence="1 2">
    <name type="scientific">Ilyodon furcidens</name>
    <name type="common">goldbreast splitfin</name>
    <dbReference type="NCBI Taxonomy" id="33524"/>
    <lineage>
        <taxon>Eukaryota</taxon>
        <taxon>Metazoa</taxon>
        <taxon>Chordata</taxon>
        <taxon>Craniata</taxon>
        <taxon>Vertebrata</taxon>
        <taxon>Euteleostomi</taxon>
        <taxon>Actinopterygii</taxon>
        <taxon>Neopterygii</taxon>
        <taxon>Teleostei</taxon>
        <taxon>Neoteleostei</taxon>
        <taxon>Acanthomorphata</taxon>
        <taxon>Ovalentaria</taxon>
        <taxon>Atherinomorphae</taxon>
        <taxon>Cyprinodontiformes</taxon>
        <taxon>Goodeidae</taxon>
        <taxon>Ilyodon</taxon>
    </lineage>
</organism>
<evidence type="ECO:0000313" key="2">
    <source>
        <dbReference type="Proteomes" id="UP001482620"/>
    </source>
</evidence>
<dbReference type="Proteomes" id="UP001482620">
    <property type="component" value="Unassembled WGS sequence"/>
</dbReference>
<gene>
    <name evidence="1" type="ORF">ILYODFUR_037698</name>
</gene>
<evidence type="ECO:0000313" key="1">
    <source>
        <dbReference type="EMBL" id="MEQ2250223.1"/>
    </source>
</evidence>
<name>A0ABV0V1C2_9TELE</name>
<reference evidence="1 2" key="1">
    <citation type="submission" date="2021-06" db="EMBL/GenBank/DDBJ databases">
        <authorList>
            <person name="Palmer J.M."/>
        </authorList>
    </citation>
    <scope>NUCLEOTIDE SEQUENCE [LARGE SCALE GENOMIC DNA]</scope>
    <source>
        <strain evidence="2">if_2019</strain>
        <tissue evidence="1">Muscle</tissue>
    </source>
</reference>
<accession>A0ABV0V1C2</accession>
<keyword evidence="2" id="KW-1185">Reference proteome</keyword>
<feature type="non-terminal residue" evidence="1">
    <location>
        <position position="125"/>
    </location>
</feature>
<sequence length="125" mass="14710">MARELTREERVQLQQQDFRTNAFKIIEKMVYWCSETVGSKHLVDEILHSIFFLGKINIVPFSPEEIISDEDILSQLKEKYSRPFECYETQLPRRSPFSCVLDMVVLQTGPESENQIKQTLRDLVI</sequence>
<protein>
    <submittedName>
        <fullName evidence="1">Uncharacterized protein</fullName>
    </submittedName>
</protein>
<dbReference type="EMBL" id="JAHRIQ010089650">
    <property type="protein sequence ID" value="MEQ2250223.1"/>
    <property type="molecule type" value="Genomic_DNA"/>
</dbReference>